<dbReference type="RefSeq" id="WP_122296063.1">
    <property type="nucleotide sequence ID" value="NZ_JACSPQ010000001.1"/>
</dbReference>
<accession>A0ABR8V7Y6</accession>
<evidence type="ECO:0000313" key="3">
    <source>
        <dbReference type="Proteomes" id="UP000616346"/>
    </source>
</evidence>
<reference evidence="2 3" key="1">
    <citation type="submission" date="2020-08" db="EMBL/GenBank/DDBJ databases">
        <title>A Genomic Blueprint of the Chicken Gut Microbiome.</title>
        <authorList>
            <person name="Gilroy R."/>
            <person name="Ravi A."/>
            <person name="Getino M."/>
            <person name="Pursley I."/>
            <person name="Horton D.L."/>
            <person name="Alikhan N.-F."/>
            <person name="Baker D."/>
            <person name="Gharbi K."/>
            <person name="Hall N."/>
            <person name="Watson M."/>
            <person name="Adriaenssens E.M."/>
            <person name="Foster-Nyarko E."/>
            <person name="Jarju S."/>
            <person name="Secka A."/>
            <person name="Antonio M."/>
            <person name="Oren A."/>
            <person name="Chaudhuri R."/>
            <person name="La Ragione R.M."/>
            <person name="Hildebrand F."/>
            <person name="Pallen M.J."/>
        </authorList>
    </citation>
    <scope>NUCLEOTIDE SEQUENCE [LARGE SCALE GENOMIC DNA]</scope>
    <source>
        <strain evidence="2 3">Sa1YUN3</strain>
    </source>
</reference>
<dbReference type="Pfam" id="PF13723">
    <property type="entry name" value="Ketoacyl-synt_2"/>
    <property type="match status" value="1"/>
</dbReference>
<keyword evidence="3" id="KW-1185">Reference proteome</keyword>
<protein>
    <submittedName>
        <fullName evidence="2">Beta-ketoacyl synthase chain length factor</fullName>
    </submittedName>
</protein>
<evidence type="ECO:0000259" key="1">
    <source>
        <dbReference type="Pfam" id="PF13723"/>
    </source>
</evidence>
<comment type="caution">
    <text evidence="2">The sequence shown here is derived from an EMBL/GenBank/DDBJ whole genome shotgun (WGS) entry which is preliminary data.</text>
</comment>
<dbReference type="SUPFAM" id="SSF53901">
    <property type="entry name" value="Thiolase-like"/>
    <property type="match status" value="1"/>
</dbReference>
<gene>
    <name evidence="2" type="ORF">H9626_01415</name>
</gene>
<dbReference type="Proteomes" id="UP000616346">
    <property type="component" value="Unassembled WGS sequence"/>
</dbReference>
<dbReference type="EMBL" id="JACSPQ010000001">
    <property type="protein sequence ID" value="MBD8000888.1"/>
    <property type="molecule type" value="Genomic_DNA"/>
</dbReference>
<evidence type="ECO:0000313" key="2">
    <source>
        <dbReference type="EMBL" id="MBD8000888.1"/>
    </source>
</evidence>
<dbReference type="InterPro" id="IPR016039">
    <property type="entry name" value="Thiolase-like"/>
</dbReference>
<feature type="domain" description="Beta-ketoacyl synthase-like N-terminal" evidence="1">
    <location>
        <begin position="25"/>
        <end position="151"/>
    </location>
</feature>
<organism evidence="2 3">
    <name type="scientific">Phocaeicola faecium</name>
    <dbReference type="NCBI Taxonomy" id="2762213"/>
    <lineage>
        <taxon>Bacteria</taxon>
        <taxon>Pseudomonadati</taxon>
        <taxon>Bacteroidota</taxon>
        <taxon>Bacteroidia</taxon>
        <taxon>Bacteroidales</taxon>
        <taxon>Bacteroidaceae</taxon>
        <taxon>Phocaeicola</taxon>
    </lineage>
</organism>
<sequence length="268" mass="30182">MSCYVKNIIADDDVISDIKALIPEAAVRRRMSRILKMAVTTAVECCGNIDNIKDIDSIVTATGYGCLADSEKFLRNVIENNEELLNPTPFIQSTFNTVGGQIALLSKNHCENITYVNRSHSFEDALLDAYLQIGIEGKERILLGTFDEIIESSNIILERLGVFRNGQKNGEGAIFMELTSKYSEACNIKIEHIEFSNNVLSQDECIDRYAKSKQEKIVYNNFTEYGIYPTVSARIFYDSTKDLERDEEMIFCNNYLGMSSSIIIVKGV</sequence>
<proteinExistence type="predicted"/>
<dbReference type="InterPro" id="IPR014030">
    <property type="entry name" value="Ketoacyl_synth_N"/>
</dbReference>
<name>A0ABR8V7Y6_9BACT</name>